<accession>A0A147F4M6</accession>
<keyword evidence="2" id="KW-0645">Protease</keyword>
<evidence type="ECO:0000256" key="4">
    <source>
        <dbReference type="ARBA" id="ARBA00022825"/>
    </source>
</evidence>
<dbReference type="EMBL" id="LDRV01000098">
    <property type="protein sequence ID" value="KTS08820.1"/>
    <property type="molecule type" value="Genomic_DNA"/>
</dbReference>
<dbReference type="Gene3D" id="3.40.50.880">
    <property type="match status" value="1"/>
</dbReference>
<sequence>MSVHLLGGGRDVARCGALLQTFVAEAREHAAGREPVIAVLLVLEADDESSVARFRAVVEAAGATDVRVAAIVEGETFTPEAIEADAIFVGGGLTPAYHEAFEPIRDAVRSRVEGGMPYAGFSAGAAIAPERALVGGYLLRGVEVASEDAGEELDELEVRDGLGLVPFAVDVHAAQWGTVSRLVAAVDAGMIAEGVAIDEHTALIVSGDTAVHGSGHVWNVGPAASGVRVSLRSA</sequence>
<reference evidence="5 6" key="1">
    <citation type="journal article" date="2016" name="Front. Microbiol.">
        <title>Genomic Resource of Rice Seed Associated Bacteria.</title>
        <authorList>
            <person name="Midha S."/>
            <person name="Bansal K."/>
            <person name="Sharma S."/>
            <person name="Kumar N."/>
            <person name="Patil P.P."/>
            <person name="Chaudhry V."/>
            <person name="Patil P.B."/>
        </authorList>
    </citation>
    <scope>NUCLEOTIDE SEQUENCE [LARGE SCALE GENOMIC DNA]</scope>
    <source>
        <strain evidence="5 6">RSA3</strain>
    </source>
</reference>
<dbReference type="PANTHER" id="PTHR36175:SF1">
    <property type="entry name" value="CYANOPHYCINASE"/>
    <property type="match status" value="1"/>
</dbReference>
<dbReference type="PANTHER" id="PTHR36175">
    <property type="entry name" value="CYANOPHYCINASE"/>
    <property type="match status" value="1"/>
</dbReference>
<name>A0A147F4M6_MICTE</name>
<dbReference type="InterPro" id="IPR005320">
    <property type="entry name" value="Peptidase_S51"/>
</dbReference>
<dbReference type="RefSeq" id="WP_058614881.1">
    <property type="nucleotide sequence ID" value="NZ_LDRV01000098.1"/>
</dbReference>
<organism evidence="5 6">
    <name type="scientific">Microbacterium testaceum</name>
    <name type="common">Aureobacterium testaceum</name>
    <name type="synonym">Brevibacterium testaceum</name>
    <dbReference type="NCBI Taxonomy" id="2033"/>
    <lineage>
        <taxon>Bacteria</taxon>
        <taxon>Bacillati</taxon>
        <taxon>Actinomycetota</taxon>
        <taxon>Actinomycetes</taxon>
        <taxon>Micrococcales</taxon>
        <taxon>Microbacteriaceae</taxon>
        <taxon>Microbacterium</taxon>
    </lineage>
</organism>
<dbReference type="SUPFAM" id="SSF52317">
    <property type="entry name" value="Class I glutamine amidotransferase-like"/>
    <property type="match status" value="1"/>
</dbReference>
<dbReference type="GO" id="GO:0008236">
    <property type="term" value="F:serine-type peptidase activity"/>
    <property type="evidence" value="ECO:0007669"/>
    <property type="project" value="UniProtKB-KW"/>
</dbReference>
<dbReference type="GO" id="GO:0006508">
    <property type="term" value="P:proteolysis"/>
    <property type="evidence" value="ECO:0007669"/>
    <property type="project" value="UniProtKB-KW"/>
</dbReference>
<dbReference type="Proteomes" id="UP000072189">
    <property type="component" value="Unassembled WGS sequence"/>
</dbReference>
<keyword evidence="3" id="KW-0378">Hydrolase</keyword>
<evidence type="ECO:0000313" key="6">
    <source>
        <dbReference type="Proteomes" id="UP000072189"/>
    </source>
</evidence>
<evidence type="ECO:0000256" key="1">
    <source>
        <dbReference type="ARBA" id="ARBA00006534"/>
    </source>
</evidence>
<keyword evidence="4" id="KW-0720">Serine protease</keyword>
<dbReference type="AlphaFoldDB" id="A0A147F4M6"/>
<comment type="caution">
    <text evidence="5">The sequence shown here is derived from an EMBL/GenBank/DDBJ whole genome shotgun (WGS) entry which is preliminary data.</text>
</comment>
<dbReference type="PATRIC" id="fig|2033.7.peg.3816"/>
<evidence type="ECO:0000313" key="5">
    <source>
        <dbReference type="EMBL" id="KTS08820.1"/>
    </source>
</evidence>
<evidence type="ECO:0000256" key="3">
    <source>
        <dbReference type="ARBA" id="ARBA00022801"/>
    </source>
</evidence>
<gene>
    <name evidence="5" type="ORF">RSA3_14855</name>
</gene>
<proteinExistence type="inferred from homology"/>
<dbReference type="Pfam" id="PF03575">
    <property type="entry name" value="Peptidase_S51"/>
    <property type="match status" value="1"/>
</dbReference>
<dbReference type="InterPro" id="IPR029062">
    <property type="entry name" value="Class_I_gatase-like"/>
</dbReference>
<evidence type="ECO:0008006" key="7">
    <source>
        <dbReference type="Google" id="ProtNLM"/>
    </source>
</evidence>
<comment type="similarity">
    <text evidence="1">Belongs to the peptidase S51 family.</text>
</comment>
<evidence type="ECO:0000256" key="2">
    <source>
        <dbReference type="ARBA" id="ARBA00022670"/>
    </source>
</evidence>
<protein>
    <recommendedName>
        <fullName evidence="7">Cyanophycinase</fullName>
    </recommendedName>
</protein>